<keyword evidence="3" id="KW-1185">Reference proteome</keyword>
<accession>A0A151SF49</accession>
<name>A0A151SF49_CAJCA</name>
<dbReference type="InterPro" id="IPR025312">
    <property type="entry name" value="DUF4216"/>
</dbReference>
<gene>
    <name evidence="2" type="ORF">KK1_024597</name>
</gene>
<dbReference type="AlphaFoldDB" id="A0A151SF49"/>
<protein>
    <recommendedName>
        <fullName evidence="1">DUF4216 domain-containing protein</fullName>
    </recommendedName>
</protein>
<dbReference type="PANTHER" id="PTHR48258:SF9">
    <property type="entry name" value="OS01G0348150 PROTEIN"/>
    <property type="match status" value="1"/>
</dbReference>
<dbReference type="Gramene" id="C.cajan_24384.t">
    <property type="protein sequence ID" value="C.cajan_24384.t"/>
    <property type="gene ID" value="C.cajan_24384"/>
</dbReference>
<dbReference type="PANTHER" id="PTHR48258">
    <property type="entry name" value="DUF4218 DOMAIN-CONTAINING PROTEIN-RELATED"/>
    <property type="match status" value="1"/>
</dbReference>
<evidence type="ECO:0000313" key="2">
    <source>
        <dbReference type="EMBL" id="KYP53460.1"/>
    </source>
</evidence>
<reference evidence="2" key="1">
    <citation type="journal article" date="2012" name="Nat. Biotechnol.">
        <title>Draft genome sequence of pigeonpea (Cajanus cajan), an orphan legume crop of resource-poor farmers.</title>
        <authorList>
            <person name="Varshney R.K."/>
            <person name="Chen W."/>
            <person name="Li Y."/>
            <person name="Bharti A.K."/>
            <person name="Saxena R.K."/>
            <person name="Schlueter J.A."/>
            <person name="Donoghue M.T."/>
            <person name="Azam S."/>
            <person name="Fan G."/>
            <person name="Whaley A.M."/>
            <person name="Farmer A.D."/>
            <person name="Sheridan J."/>
            <person name="Iwata A."/>
            <person name="Tuteja R."/>
            <person name="Penmetsa R.V."/>
            <person name="Wu W."/>
            <person name="Upadhyaya H.D."/>
            <person name="Yang S.P."/>
            <person name="Shah T."/>
            <person name="Saxena K.B."/>
            <person name="Michael T."/>
            <person name="McCombie W.R."/>
            <person name="Yang B."/>
            <person name="Zhang G."/>
            <person name="Yang H."/>
            <person name="Wang J."/>
            <person name="Spillane C."/>
            <person name="Cook D.R."/>
            <person name="May G.D."/>
            <person name="Xu X."/>
            <person name="Jackson S.A."/>
        </authorList>
    </citation>
    <scope>NUCLEOTIDE SEQUENCE [LARGE SCALE GENOMIC DNA]</scope>
</reference>
<dbReference type="Pfam" id="PF13952">
    <property type="entry name" value="DUF4216"/>
    <property type="match status" value="1"/>
</dbReference>
<evidence type="ECO:0000259" key="1">
    <source>
        <dbReference type="Pfam" id="PF13952"/>
    </source>
</evidence>
<dbReference type="Proteomes" id="UP000075243">
    <property type="component" value="Unassembled WGS sequence"/>
</dbReference>
<organism evidence="2 3">
    <name type="scientific">Cajanus cajan</name>
    <name type="common">Pigeon pea</name>
    <name type="synonym">Cajanus indicus</name>
    <dbReference type="NCBI Taxonomy" id="3821"/>
    <lineage>
        <taxon>Eukaryota</taxon>
        <taxon>Viridiplantae</taxon>
        <taxon>Streptophyta</taxon>
        <taxon>Embryophyta</taxon>
        <taxon>Tracheophyta</taxon>
        <taxon>Spermatophyta</taxon>
        <taxon>Magnoliopsida</taxon>
        <taxon>eudicotyledons</taxon>
        <taxon>Gunneridae</taxon>
        <taxon>Pentapetalae</taxon>
        <taxon>rosids</taxon>
        <taxon>fabids</taxon>
        <taxon>Fabales</taxon>
        <taxon>Fabaceae</taxon>
        <taxon>Papilionoideae</taxon>
        <taxon>50 kb inversion clade</taxon>
        <taxon>NPAAA clade</taxon>
        <taxon>indigoferoid/millettioid clade</taxon>
        <taxon>Phaseoleae</taxon>
        <taxon>Cajanus</taxon>
    </lineage>
</organism>
<dbReference type="EMBL" id="KQ483413">
    <property type="protein sequence ID" value="KYP53460.1"/>
    <property type="molecule type" value="Genomic_DNA"/>
</dbReference>
<feature type="non-terminal residue" evidence="2">
    <location>
        <position position="1"/>
    </location>
</feature>
<evidence type="ECO:0000313" key="3">
    <source>
        <dbReference type="Proteomes" id="UP000075243"/>
    </source>
</evidence>
<sequence length="169" mass="19031">HTLSKKEKQVFVSVLCGIKVSHSYSSYNDLKLVSLKSHNCYILMQQFLHVTICDILPKNMRHVVDSNSGVKTDELGFTLMDLNKVGHKEEPFVMAIQVNKVFYATNPSNKSLLVVIKGRSNNGGHEVGGSTLDSLNTPSLLKKNYVSTFTIEYDVNDVHVTRDDHHERI</sequence>
<feature type="domain" description="DUF4216" evidence="1">
    <location>
        <begin position="66"/>
        <end position="110"/>
    </location>
</feature>
<proteinExistence type="predicted"/>